<dbReference type="VEuPathDB" id="FungiDB:LCOR_07585.1"/>
<evidence type="ECO:0000313" key="3">
    <source>
        <dbReference type="Proteomes" id="UP000027586"/>
    </source>
</evidence>
<keyword evidence="3" id="KW-1185">Reference proteome</keyword>
<proteinExistence type="predicted"/>
<dbReference type="GO" id="GO:0019005">
    <property type="term" value="C:SCF ubiquitin ligase complex"/>
    <property type="evidence" value="ECO:0007669"/>
    <property type="project" value="TreeGrafter"/>
</dbReference>
<gene>
    <name evidence="2" type="ORF">LCOR_07585.1</name>
</gene>
<comment type="caution">
    <text evidence="2">The sequence shown here is derived from an EMBL/GenBank/DDBJ whole genome shotgun (WGS) entry which is preliminary data.</text>
</comment>
<dbReference type="OrthoDB" id="2221454at2759"/>
<dbReference type="AlphaFoldDB" id="A0A068S2H3"/>
<dbReference type="InterPro" id="IPR001810">
    <property type="entry name" value="F-box_dom"/>
</dbReference>
<sequence length="608" mass="69950">MSLTAASLPREILTLISHHVTSEDYFACLYVCHNWSIAFTSILYATVSITNSCQCSLFYDTLLESARRSRKGLPQRTNLGHCVKILRIKASRPRAEMVRRIPGLCPNLQVFDISNDPGFTSIDNDDICPTTTSYRVADLKRLPSNAGYTALPLTQLSITSEYGIVNLDWLNGLQTLKKLQLNWSKQIWTFERMDEVHNWCPHLERLDLVLDRSDFNKTDLVGLQLPAESTMPALSMHHISLTLPYHFAEYQAAAWLIYFASKYPNLRALCLDTNPTHHYSMAFALEYMDAPILNSSVEAARLRSYRLFAQGCTQLDIVHLKDIGLYRHFFHALWDTGHIKLQHLEIDETRNFPSGTIAQCFDWWKDSLHSLGLKGATYMPMNINLPWSLRLLTYLSHLEIVRPYGKLPIGLLLDCAAGLKSLELYGTELCTTMQLYTNTHRRFYSTDLSSHSLPHHPLQRLVIRGHNRLSEKVITYIGRRCLSLQHFELDDCTLSDIEEDNKGAIQLPYQSLETMTLNNVCLLRSNTYRSRSQIEVFAVHTATNVGHISGTRCDHYRWYDMKESRQEERVLGRMPSKRRGAVLRLKNHLLIQCQSIDRLYVGQRRLLL</sequence>
<reference evidence="2" key="1">
    <citation type="submission" date="2013-08" db="EMBL/GenBank/DDBJ databases">
        <title>Gene expansion shapes genome architecture in the human pathogen Lichtheimia corymbifera: an evolutionary genomics analysis in the ancient terrestrial Mucorales (Mucoromycotina).</title>
        <authorList>
            <person name="Schwartze V.U."/>
            <person name="Winter S."/>
            <person name="Shelest E."/>
            <person name="Marcet-Houben M."/>
            <person name="Horn F."/>
            <person name="Wehner S."/>
            <person name="Hoffmann K."/>
            <person name="Riege K."/>
            <person name="Sammeth M."/>
            <person name="Nowrousian M."/>
            <person name="Valiante V."/>
            <person name="Linde J."/>
            <person name="Jacobsen I.D."/>
            <person name="Marz M."/>
            <person name="Brakhage A.A."/>
            <person name="Gabaldon T."/>
            <person name="Bocker S."/>
            <person name="Voigt K."/>
        </authorList>
    </citation>
    <scope>NUCLEOTIDE SEQUENCE [LARGE SCALE GENOMIC DNA]</scope>
    <source>
        <strain evidence="2">FSU 9682</strain>
    </source>
</reference>
<dbReference type="PANTHER" id="PTHR13318">
    <property type="entry name" value="PARTNER OF PAIRED, ISOFORM B-RELATED"/>
    <property type="match status" value="1"/>
</dbReference>
<dbReference type="Gene3D" id="3.80.10.10">
    <property type="entry name" value="Ribonuclease Inhibitor"/>
    <property type="match status" value="2"/>
</dbReference>
<organism evidence="2 3">
    <name type="scientific">Lichtheimia corymbifera JMRC:FSU:9682</name>
    <dbReference type="NCBI Taxonomy" id="1263082"/>
    <lineage>
        <taxon>Eukaryota</taxon>
        <taxon>Fungi</taxon>
        <taxon>Fungi incertae sedis</taxon>
        <taxon>Mucoromycota</taxon>
        <taxon>Mucoromycotina</taxon>
        <taxon>Mucoromycetes</taxon>
        <taxon>Mucorales</taxon>
        <taxon>Lichtheimiaceae</taxon>
        <taxon>Lichtheimia</taxon>
    </lineage>
</organism>
<evidence type="ECO:0000313" key="2">
    <source>
        <dbReference type="EMBL" id="CDH56553.1"/>
    </source>
</evidence>
<name>A0A068S2H3_9FUNG</name>
<evidence type="ECO:0000259" key="1">
    <source>
        <dbReference type="PROSITE" id="PS50181"/>
    </source>
</evidence>
<dbReference type="EMBL" id="CBTN010000038">
    <property type="protein sequence ID" value="CDH56553.1"/>
    <property type="molecule type" value="Genomic_DNA"/>
</dbReference>
<dbReference type="Proteomes" id="UP000027586">
    <property type="component" value="Unassembled WGS sequence"/>
</dbReference>
<dbReference type="PROSITE" id="PS50181">
    <property type="entry name" value="FBOX"/>
    <property type="match status" value="1"/>
</dbReference>
<accession>A0A068S2H3</accession>
<dbReference type="InterPro" id="IPR032675">
    <property type="entry name" value="LRR_dom_sf"/>
</dbReference>
<dbReference type="SUPFAM" id="SSF52047">
    <property type="entry name" value="RNI-like"/>
    <property type="match status" value="2"/>
</dbReference>
<dbReference type="GO" id="GO:0031146">
    <property type="term" value="P:SCF-dependent proteasomal ubiquitin-dependent protein catabolic process"/>
    <property type="evidence" value="ECO:0007669"/>
    <property type="project" value="TreeGrafter"/>
</dbReference>
<protein>
    <recommendedName>
        <fullName evidence="1">F-box domain-containing protein</fullName>
    </recommendedName>
</protein>
<feature type="domain" description="F-box" evidence="1">
    <location>
        <begin position="2"/>
        <end position="47"/>
    </location>
</feature>